<dbReference type="InterPro" id="IPR022842">
    <property type="entry name" value="RNAP_Rpo3/Rpb3/RPAC1"/>
</dbReference>
<comment type="cofactor">
    <cofactor evidence="4">
        <name>[3Fe-4S] cluster</name>
        <dbReference type="ChEBI" id="CHEBI:21137"/>
    </cofactor>
    <text evidence="4">Binds 1 [3Fe-4S] cluster.</text>
</comment>
<keyword evidence="2 4" id="KW-0804">Transcription</keyword>
<keyword evidence="4 6" id="KW-0808">Transferase</keyword>
<dbReference type="SUPFAM" id="SSF56553">
    <property type="entry name" value="Insert subdomain of RNA polymerase alpha subunit"/>
    <property type="match status" value="1"/>
</dbReference>
<dbReference type="EC" id="2.7.7.6" evidence="4"/>
<name>A0A497EVX6_9CREN</name>
<keyword evidence="4 6" id="KW-0548">Nucleotidyltransferase</keyword>
<proteinExistence type="inferred from homology"/>
<keyword evidence="4" id="KW-0408">Iron</keyword>
<dbReference type="EMBL" id="QMQY01000011">
    <property type="protein sequence ID" value="RLE51259.1"/>
    <property type="molecule type" value="Genomic_DNA"/>
</dbReference>
<evidence type="ECO:0000256" key="2">
    <source>
        <dbReference type="ARBA" id="ARBA00023163"/>
    </source>
</evidence>
<comment type="subunit">
    <text evidence="4">Part of the RNA polymerase complex.</text>
</comment>
<keyword evidence="4" id="KW-0479">Metal-binding</keyword>
<evidence type="ECO:0000313" key="7">
    <source>
        <dbReference type="Proteomes" id="UP000281962"/>
    </source>
</evidence>
<feature type="domain" description="4Fe-4S ferredoxin-type" evidence="5">
    <location>
        <begin position="196"/>
        <end position="226"/>
    </location>
</feature>
<dbReference type="GO" id="GO:0005737">
    <property type="term" value="C:cytoplasm"/>
    <property type="evidence" value="ECO:0007669"/>
    <property type="project" value="UniProtKB-SubCell"/>
</dbReference>
<dbReference type="InterPro" id="IPR011263">
    <property type="entry name" value="DNA-dir_RNA_pol_RpoA/D/Rpb3"/>
</dbReference>
<accession>A0A497EVX6</accession>
<dbReference type="HAMAP" id="MF_00320">
    <property type="entry name" value="RNApol_arch_Rpo3"/>
    <property type="match status" value="1"/>
</dbReference>
<evidence type="ECO:0000256" key="3">
    <source>
        <dbReference type="ARBA" id="ARBA00025804"/>
    </source>
</evidence>
<dbReference type="Gene3D" id="2.170.120.12">
    <property type="entry name" value="DNA-directed RNA polymerase, insert domain"/>
    <property type="match status" value="1"/>
</dbReference>
<dbReference type="Pfam" id="PF01000">
    <property type="entry name" value="RNA_pol_A_bac"/>
    <property type="match status" value="1"/>
</dbReference>
<feature type="binding site" evidence="4">
    <location>
        <position position="212"/>
    </location>
    <ligand>
        <name>[3Fe-4S] cluster</name>
        <dbReference type="ChEBI" id="CHEBI:21137"/>
    </ligand>
</feature>
<comment type="function">
    <text evidence="4">DNA-dependent RNA polymerase (RNAP) catalyzes the transcription of DNA into RNA using the four ribonucleoside triphosphates as substrates.</text>
</comment>
<evidence type="ECO:0000256" key="4">
    <source>
        <dbReference type="HAMAP-Rule" id="MF_00320"/>
    </source>
</evidence>
<dbReference type="PROSITE" id="PS51379">
    <property type="entry name" value="4FE4S_FER_2"/>
    <property type="match status" value="2"/>
</dbReference>
<dbReference type="NCBIfam" id="NF001988">
    <property type="entry name" value="PRK00783.1"/>
    <property type="match status" value="1"/>
</dbReference>
<dbReference type="Gene3D" id="3.30.70.20">
    <property type="match status" value="1"/>
</dbReference>
<dbReference type="GO" id="GO:0003677">
    <property type="term" value="F:DNA binding"/>
    <property type="evidence" value="ECO:0007669"/>
    <property type="project" value="UniProtKB-UniRule"/>
</dbReference>
<comment type="caution">
    <text evidence="6">The sequence shown here is derived from an EMBL/GenBank/DDBJ whole genome shotgun (WGS) entry which is preliminary data.</text>
</comment>
<comment type="similarity">
    <text evidence="3 4">Belongs to the archaeal Rpo3/eukaryotic RPB3 RNA polymerase subunit family.</text>
</comment>
<dbReference type="CDD" id="cd07030">
    <property type="entry name" value="RNAP_D"/>
    <property type="match status" value="1"/>
</dbReference>
<dbReference type="InterPro" id="IPR017900">
    <property type="entry name" value="4Fe4S_Fe_S_CS"/>
</dbReference>
<dbReference type="GO" id="GO:0003899">
    <property type="term" value="F:DNA-directed RNA polymerase activity"/>
    <property type="evidence" value="ECO:0007669"/>
    <property type="project" value="UniProtKB-UniRule"/>
</dbReference>
<dbReference type="PANTHER" id="PTHR11800:SF2">
    <property type="entry name" value="DNA-DIRECTED RNA POLYMERASE II SUBUNIT RPB3"/>
    <property type="match status" value="1"/>
</dbReference>
<dbReference type="PROSITE" id="PS00198">
    <property type="entry name" value="4FE4S_FER_1"/>
    <property type="match status" value="2"/>
</dbReference>
<dbReference type="InterPro" id="IPR050518">
    <property type="entry name" value="Rpo3/RPB3_RNA_Pol_subunit"/>
</dbReference>
<dbReference type="GO" id="GO:0006351">
    <property type="term" value="P:DNA-templated transcription"/>
    <property type="evidence" value="ECO:0007669"/>
    <property type="project" value="UniProtKB-UniRule"/>
</dbReference>
<evidence type="ECO:0000259" key="5">
    <source>
        <dbReference type="PROSITE" id="PS51379"/>
    </source>
</evidence>
<evidence type="ECO:0000256" key="1">
    <source>
        <dbReference type="ARBA" id="ARBA00022478"/>
    </source>
</evidence>
<keyword evidence="4" id="KW-0003">3Fe-4S</keyword>
<protein>
    <recommendedName>
        <fullName evidence="4">DNA-directed RNA polymerase subunit Rpo3</fullName>
        <ecNumber evidence="4">2.7.7.6</ecNumber>
    </recommendedName>
    <alternativeName>
        <fullName evidence="4">DNA-directed RNA polymerase subunit D</fullName>
    </alternativeName>
</protein>
<feature type="domain" description="4Fe-4S ferredoxin-type" evidence="5">
    <location>
        <begin position="166"/>
        <end position="195"/>
    </location>
</feature>
<keyword evidence="1 4" id="KW-0240">DNA-directed RNA polymerase</keyword>
<dbReference type="Pfam" id="PF01193">
    <property type="entry name" value="RNA_pol_L"/>
    <property type="match status" value="1"/>
</dbReference>
<dbReference type="GO" id="GO:0046983">
    <property type="term" value="F:protein dimerization activity"/>
    <property type="evidence" value="ECO:0007669"/>
    <property type="project" value="InterPro"/>
</dbReference>
<dbReference type="PANTHER" id="PTHR11800">
    <property type="entry name" value="DNA-DIRECTED RNA POLYMERASE"/>
    <property type="match status" value="1"/>
</dbReference>
<dbReference type="InterPro" id="IPR017896">
    <property type="entry name" value="4Fe4S_Fe-S-bd"/>
</dbReference>
<dbReference type="AlphaFoldDB" id="A0A497EVX6"/>
<dbReference type="Gene3D" id="3.30.1360.10">
    <property type="entry name" value="RNA polymerase, RBP11-like subunit"/>
    <property type="match status" value="1"/>
</dbReference>
<dbReference type="Proteomes" id="UP000281962">
    <property type="component" value="Unassembled WGS sequence"/>
</dbReference>
<dbReference type="GO" id="GO:0016491">
    <property type="term" value="F:oxidoreductase activity"/>
    <property type="evidence" value="ECO:0007669"/>
    <property type="project" value="UniProtKB-ARBA"/>
</dbReference>
<feature type="binding site" evidence="4">
    <location>
        <position position="209"/>
    </location>
    <ligand>
        <name>[3Fe-4S] cluster</name>
        <dbReference type="ChEBI" id="CHEBI:21137"/>
    </ligand>
</feature>
<dbReference type="PROSITE" id="PS00446">
    <property type="entry name" value="RNA_POL_D_30KD"/>
    <property type="match status" value="1"/>
</dbReference>
<dbReference type="SUPFAM" id="SSF55257">
    <property type="entry name" value="RBP11-like subunits of RNA polymerase"/>
    <property type="match status" value="1"/>
</dbReference>
<reference evidence="6 7" key="1">
    <citation type="submission" date="2018-06" db="EMBL/GenBank/DDBJ databases">
        <title>Extensive metabolic versatility and redundancy in microbially diverse, dynamic hydrothermal sediments.</title>
        <authorList>
            <person name="Dombrowski N."/>
            <person name="Teske A."/>
            <person name="Baker B.J."/>
        </authorList>
    </citation>
    <scope>NUCLEOTIDE SEQUENCE [LARGE SCALE GENOMIC DNA]</scope>
    <source>
        <strain evidence="6">B30_G17</strain>
    </source>
</reference>
<organism evidence="6 7">
    <name type="scientific">Thermoproteota archaeon</name>
    <dbReference type="NCBI Taxonomy" id="2056631"/>
    <lineage>
        <taxon>Archaea</taxon>
        <taxon>Thermoproteota</taxon>
    </lineage>
</organism>
<comment type="subcellular location">
    <subcellularLocation>
        <location evidence="4">Cytoplasm</location>
    </subcellularLocation>
</comment>
<dbReference type="GO" id="GO:0000428">
    <property type="term" value="C:DNA-directed RNA polymerase complex"/>
    <property type="evidence" value="ECO:0007669"/>
    <property type="project" value="UniProtKB-KW"/>
</dbReference>
<dbReference type="InterPro" id="IPR011262">
    <property type="entry name" value="DNA-dir_RNA_pol_insert"/>
</dbReference>
<keyword evidence="4" id="KW-0963">Cytoplasm</keyword>
<dbReference type="SMART" id="SM00662">
    <property type="entry name" value="RPOLD"/>
    <property type="match status" value="1"/>
</dbReference>
<dbReference type="InterPro" id="IPR036603">
    <property type="entry name" value="RBP11-like"/>
</dbReference>
<dbReference type="Pfam" id="PF00037">
    <property type="entry name" value="Fer4"/>
    <property type="match status" value="2"/>
</dbReference>
<sequence length="270" mass="29786">MHVKVISASDNKIHFILSRVNVAFANALRRIMIAEVPCMAIDEVVILNNTSPLFDEIIAHRLSLIPIKTDLERFNLPEECSCGGSGCPKCQVTFILDVKAEEGPRVVYSGDLVSSDPEIVPVSNKIPIAKLASNQAILLEAYARLGIGKNGAKWQPVSVCAYKYMPRIEVNYDECLKCNECIKECPREALGINDDGFPYLKDYLKCNLCKLCEEVCEVEAIKVNPDDSTFIFNVESTGALPAPKIVEVAAEVLAKKFDNFINEISEGGKK</sequence>
<dbReference type="InterPro" id="IPR036643">
    <property type="entry name" value="RNApol_insert_sf"/>
</dbReference>
<gene>
    <name evidence="4" type="primary">rpo3</name>
    <name evidence="4" type="synonym">rpoD</name>
    <name evidence="6" type="ORF">DRJ21_00515</name>
</gene>
<comment type="catalytic activity">
    <reaction evidence="4">
        <text>RNA(n) + a ribonucleoside 5'-triphosphate = RNA(n+1) + diphosphate</text>
        <dbReference type="Rhea" id="RHEA:21248"/>
        <dbReference type="Rhea" id="RHEA-COMP:14527"/>
        <dbReference type="Rhea" id="RHEA-COMP:17342"/>
        <dbReference type="ChEBI" id="CHEBI:33019"/>
        <dbReference type="ChEBI" id="CHEBI:61557"/>
        <dbReference type="ChEBI" id="CHEBI:140395"/>
        <dbReference type="EC" id="2.7.7.6"/>
    </reaction>
</comment>
<dbReference type="GO" id="GO:0046872">
    <property type="term" value="F:metal ion binding"/>
    <property type="evidence" value="ECO:0007669"/>
    <property type="project" value="UniProtKB-KW"/>
</dbReference>
<feature type="binding site" evidence="4">
    <location>
        <position position="206"/>
    </location>
    <ligand>
        <name>[3Fe-4S] cluster</name>
        <dbReference type="ChEBI" id="CHEBI:21137"/>
    </ligand>
</feature>
<keyword evidence="4" id="KW-0411">Iron-sulfur</keyword>
<evidence type="ECO:0000313" key="6">
    <source>
        <dbReference type="EMBL" id="RLE51259.1"/>
    </source>
</evidence>
<dbReference type="GO" id="GO:0051538">
    <property type="term" value="F:3 iron, 4 sulfur cluster binding"/>
    <property type="evidence" value="ECO:0007669"/>
    <property type="project" value="UniProtKB-KW"/>
</dbReference>
<dbReference type="InterPro" id="IPR001514">
    <property type="entry name" value="DNA-dir_RNA_pol_30-40kDasu_CS"/>
</dbReference>